<feature type="transmembrane region" description="Helical" evidence="1">
    <location>
        <begin position="35"/>
        <end position="52"/>
    </location>
</feature>
<sequence length="85" mass="8607">MKGHWAPTAVVWALTAIAGAAVAVAAARPDRPGLFALALAASVVVTFCVQLLSAVREGFVLRLMVTTLGALALLAVASLVSLVLP</sequence>
<feature type="transmembrane region" description="Helical" evidence="1">
    <location>
        <begin position="59"/>
        <end position="84"/>
    </location>
</feature>
<evidence type="ECO:0000313" key="2">
    <source>
        <dbReference type="EMBL" id="BDZ44868.1"/>
    </source>
</evidence>
<dbReference type="RefSeq" id="WP_286278281.1">
    <property type="nucleotide sequence ID" value="NZ_AP027731.1"/>
</dbReference>
<dbReference type="EMBL" id="AP027731">
    <property type="protein sequence ID" value="BDZ44868.1"/>
    <property type="molecule type" value="Genomic_DNA"/>
</dbReference>
<keyword evidence="3" id="KW-1185">Reference proteome</keyword>
<keyword evidence="1" id="KW-0472">Membrane</keyword>
<dbReference type="Proteomes" id="UP001321498">
    <property type="component" value="Chromosome"/>
</dbReference>
<proteinExistence type="predicted"/>
<organism evidence="2 3">
    <name type="scientific">Naasia aerilata</name>
    <dbReference type="NCBI Taxonomy" id="1162966"/>
    <lineage>
        <taxon>Bacteria</taxon>
        <taxon>Bacillati</taxon>
        <taxon>Actinomycetota</taxon>
        <taxon>Actinomycetes</taxon>
        <taxon>Micrococcales</taxon>
        <taxon>Microbacteriaceae</taxon>
        <taxon>Naasia</taxon>
    </lineage>
</organism>
<gene>
    <name evidence="2" type="ORF">GCM10025866_07770</name>
</gene>
<keyword evidence="1" id="KW-1133">Transmembrane helix</keyword>
<evidence type="ECO:0000313" key="3">
    <source>
        <dbReference type="Proteomes" id="UP001321498"/>
    </source>
</evidence>
<name>A0ABM8G9I6_9MICO</name>
<keyword evidence="1" id="KW-0812">Transmembrane</keyword>
<evidence type="ECO:0000256" key="1">
    <source>
        <dbReference type="SAM" id="Phobius"/>
    </source>
</evidence>
<accession>A0ABM8G9I6</accession>
<protein>
    <submittedName>
        <fullName evidence="2">Uncharacterized protein</fullName>
    </submittedName>
</protein>
<reference evidence="3" key="1">
    <citation type="journal article" date="2019" name="Int. J. Syst. Evol. Microbiol.">
        <title>The Global Catalogue of Microorganisms (GCM) 10K type strain sequencing project: providing services to taxonomists for standard genome sequencing and annotation.</title>
        <authorList>
            <consortium name="The Broad Institute Genomics Platform"/>
            <consortium name="The Broad Institute Genome Sequencing Center for Infectious Disease"/>
            <person name="Wu L."/>
            <person name="Ma J."/>
        </authorList>
    </citation>
    <scope>NUCLEOTIDE SEQUENCE [LARGE SCALE GENOMIC DNA]</scope>
    <source>
        <strain evidence="3">NBRC 108725</strain>
    </source>
</reference>